<feature type="transmembrane region" description="Helical" evidence="8">
    <location>
        <begin position="249"/>
        <end position="266"/>
    </location>
</feature>
<evidence type="ECO:0000313" key="12">
    <source>
        <dbReference type="Proteomes" id="UP001595528"/>
    </source>
</evidence>
<dbReference type="InterPro" id="IPR003593">
    <property type="entry name" value="AAA+_ATPase"/>
</dbReference>
<comment type="subcellular location">
    <subcellularLocation>
        <location evidence="1">Cell membrane</location>
        <topology evidence="1">Multi-pass membrane protein</topology>
    </subcellularLocation>
</comment>
<dbReference type="CDD" id="cd03246">
    <property type="entry name" value="ABCC_Protease_Secretion"/>
    <property type="match status" value="1"/>
</dbReference>
<dbReference type="Pfam" id="PF00005">
    <property type="entry name" value="ABC_tran"/>
    <property type="match status" value="1"/>
</dbReference>
<dbReference type="SMART" id="SM00382">
    <property type="entry name" value="AAA"/>
    <property type="match status" value="1"/>
</dbReference>
<evidence type="ECO:0000259" key="10">
    <source>
        <dbReference type="PROSITE" id="PS50929"/>
    </source>
</evidence>
<evidence type="ECO:0000256" key="3">
    <source>
        <dbReference type="ARBA" id="ARBA00022741"/>
    </source>
</evidence>
<keyword evidence="12" id="KW-1185">Reference proteome</keyword>
<dbReference type="RefSeq" id="WP_379905015.1">
    <property type="nucleotide sequence ID" value="NZ_JBHRTR010000036.1"/>
</dbReference>
<dbReference type="PROSITE" id="PS00211">
    <property type="entry name" value="ABC_TRANSPORTER_1"/>
    <property type="match status" value="1"/>
</dbReference>
<dbReference type="InterPro" id="IPR003439">
    <property type="entry name" value="ABC_transporter-like_ATP-bd"/>
</dbReference>
<dbReference type="Gene3D" id="1.20.1560.10">
    <property type="entry name" value="ABC transporter type 1, transmembrane domain"/>
    <property type="match status" value="1"/>
</dbReference>
<protein>
    <submittedName>
        <fullName evidence="11">Type I secretion system permease/ATPase</fullName>
    </submittedName>
</protein>
<dbReference type="Gene3D" id="3.40.50.300">
    <property type="entry name" value="P-loop containing nucleotide triphosphate hydrolases"/>
    <property type="match status" value="1"/>
</dbReference>
<dbReference type="InterPro" id="IPR039421">
    <property type="entry name" value="Type_1_exporter"/>
</dbReference>
<dbReference type="PROSITE" id="PS50893">
    <property type="entry name" value="ABC_TRANSPORTER_2"/>
    <property type="match status" value="1"/>
</dbReference>
<evidence type="ECO:0000256" key="4">
    <source>
        <dbReference type="ARBA" id="ARBA00022840"/>
    </source>
</evidence>
<feature type="compositionally biased region" description="Low complexity" evidence="7">
    <location>
        <begin position="583"/>
        <end position="630"/>
    </location>
</feature>
<dbReference type="InterPro" id="IPR010128">
    <property type="entry name" value="ATPase_T1SS_PrtD-like"/>
</dbReference>
<gene>
    <name evidence="11" type="ORF">ACFOGJ_23005</name>
</gene>
<dbReference type="InterPro" id="IPR017871">
    <property type="entry name" value="ABC_transporter-like_CS"/>
</dbReference>
<evidence type="ECO:0000256" key="7">
    <source>
        <dbReference type="SAM" id="MobiDB-lite"/>
    </source>
</evidence>
<dbReference type="SUPFAM" id="SSF52540">
    <property type="entry name" value="P-loop containing nucleoside triphosphate hydrolases"/>
    <property type="match status" value="1"/>
</dbReference>
<dbReference type="Pfam" id="PF00664">
    <property type="entry name" value="ABC_membrane"/>
    <property type="match status" value="1"/>
</dbReference>
<feature type="domain" description="ABC transporter" evidence="9">
    <location>
        <begin position="330"/>
        <end position="565"/>
    </location>
</feature>
<evidence type="ECO:0000256" key="2">
    <source>
        <dbReference type="ARBA" id="ARBA00022692"/>
    </source>
</evidence>
<dbReference type="InterPro" id="IPR011527">
    <property type="entry name" value="ABC1_TM_dom"/>
</dbReference>
<keyword evidence="5 8" id="KW-1133">Transmembrane helix</keyword>
<feature type="domain" description="ABC transmembrane type-1" evidence="10">
    <location>
        <begin position="22"/>
        <end position="299"/>
    </location>
</feature>
<keyword evidence="2 8" id="KW-0812">Transmembrane</keyword>
<evidence type="ECO:0000313" key="11">
    <source>
        <dbReference type="EMBL" id="MFC3230137.1"/>
    </source>
</evidence>
<feature type="transmembrane region" description="Helical" evidence="8">
    <location>
        <begin position="144"/>
        <end position="172"/>
    </location>
</feature>
<organism evidence="11 12">
    <name type="scientific">Marinibaculum pumilum</name>
    <dbReference type="NCBI Taxonomy" id="1766165"/>
    <lineage>
        <taxon>Bacteria</taxon>
        <taxon>Pseudomonadati</taxon>
        <taxon>Pseudomonadota</taxon>
        <taxon>Alphaproteobacteria</taxon>
        <taxon>Rhodospirillales</taxon>
        <taxon>Rhodospirillaceae</taxon>
        <taxon>Marinibaculum</taxon>
    </lineage>
</organism>
<evidence type="ECO:0000259" key="9">
    <source>
        <dbReference type="PROSITE" id="PS50893"/>
    </source>
</evidence>
<feature type="region of interest" description="Disordered" evidence="7">
    <location>
        <begin position="564"/>
        <end position="630"/>
    </location>
</feature>
<evidence type="ECO:0000256" key="8">
    <source>
        <dbReference type="SAM" id="Phobius"/>
    </source>
</evidence>
<proteinExistence type="predicted"/>
<evidence type="ECO:0000256" key="5">
    <source>
        <dbReference type="ARBA" id="ARBA00022989"/>
    </source>
</evidence>
<dbReference type="InterPro" id="IPR036640">
    <property type="entry name" value="ABC1_TM_sf"/>
</dbReference>
<dbReference type="PANTHER" id="PTHR24221">
    <property type="entry name" value="ATP-BINDING CASSETTE SUB-FAMILY B"/>
    <property type="match status" value="1"/>
</dbReference>
<name>A0ABV7L6A3_9PROT</name>
<reference evidence="12" key="1">
    <citation type="journal article" date="2019" name="Int. J. Syst. Evol. Microbiol.">
        <title>The Global Catalogue of Microorganisms (GCM) 10K type strain sequencing project: providing services to taxonomists for standard genome sequencing and annotation.</title>
        <authorList>
            <consortium name="The Broad Institute Genomics Platform"/>
            <consortium name="The Broad Institute Genome Sequencing Center for Infectious Disease"/>
            <person name="Wu L."/>
            <person name="Ma J."/>
        </authorList>
    </citation>
    <scope>NUCLEOTIDE SEQUENCE [LARGE SCALE GENOMIC DNA]</scope>
    <source>
        <strain evidence="12">KCTC 42964</strain>
    </source>
</reference>
<feature type="transmembrane region" description="Helical" evidence="8">
    <location>
        <begin position="13"/>
        <end position="36"/>
    </location>
</feature>
<dbReference type="SUPFAM" id="SSF90123">
    <property type="entry name" value="ABC transporter transmembrane region"/>
    <property type="match status" value="1"/>
</dbReference>
<comment type="caution">
    <text evidence="11">The sequence shown here is derived from an EMBL/GenBank/DDBJ whole genome shotgun (WGS) entry which is preliminary data.</text>
</comment>
<dbReference type="Proteomes" id="UP001595528">
    <property type="component" value="Unassembled WGS sequence"/>
</dbReference>
<dbReference type="EMBL" id="JBHRTR010000036">
    <property type="protein sequence ID" value="MFC3230137.1"/>
    <property type="molecule type" value="Genomic_DNA"/>
</dbReference>
<dbReference type="InterPro" id="IPR027417">
    <property type="entry name" value="P-loop_NTPase"/>
</dbReference>
<keyword evidence="3" id="KW-0547">Nucleotide-binding</keyword>
<keyword evidence="4" id="KW-0067">ATP-binding</keyword>
<keyword evidence="6 8" id="KW-0472">Membrane</keyword>
<accession>A0ABV7L6A3</accession>
<sequence length="630" mass="67120">MRFYPRSEIMRDIFGQCVPTLLLIVLFSFGIGLLFFTMPLYMMQVFDRVMSSQSGETLILLTVIALFGLSVSAVLEGIRGMMLVRLGSKADKLLSEKLLGMRLDDAARKGNDAGADLLAKHETYRSTFAGPGLHNVFEIPFVPLYILAMFIVSPFIGVLGLLGLLISAAVALGNQLVTARRLNNSMQATGQSHQMAQSFVRNAEVVSALGMQPELMRRWKRKYFGGLVAQSGAMDSMSISAGLTKNLQMILQISIIGAGMGLVIAGDATPGETFAAMFIMGRMIMPVSSIVMSWRSIVEGMDAFKEVDDALADMDDRPEAMQLPPPTGELSVERLTYVPGGSKTLLLKGMSFDIPAGTILGVIGPSASGKSTLAKLMVGVWKPASGHVRLDGADVYTWPREDFGRHVGYLPQDIELFDGTVRDNIARFRESDPNDVVDAARMAGVHDLILRLPDGYDTEIGPGGTRLSGGQRQRIALARAVFGRPKLVILDEPNSNLDSEGEAALSQMLKALKERETTVVIISHRPHILGMVDDILILRDGQVEALGKAGDVVPRLVGGTGDKRQIAQTQGQGQGQGQGGGQAAASQPQTAVQGSAQAAGQQANAQGPAAAQGQAGQDATAQGRASEGAA</sequence>
<feature type="transmembrane region" description="Helical" evidence="8">
    <location>
        <begin position="57"/>
        <end position="75"/>
    </location>
</feature>
<dbReference type="PROSITE" id="PS50929">
    <property type="entry name" value="ABC_TM1F"/>
    <property type="match status" value="1"/>
</dbReference>
<evidence type="ECO:0000256" key="1">
    <source>
        <dbReference type="ARBA" id="ARBA00004651"/>
    </source>
</evidence>
<evidence type="ECO:0000256" key="6">
    <source>
        <dbReference type="ARBA" id="ARBA00023136"/>
    </source>
</evidence>
<dbReference type="PANTHER" id="PTHR24221:SF248">
    <property type="entry name" value="ABC TRANSPORTER TRANSMEMBRANE REGION"/>
    <property type="match status" value="1"/>
</dbReference>
<feature type="compositionally biased region" description="Gly residues" evidence="7">
    <location>
        <begin position="572"/>
        <end position="582"/>
    </location>
</feature>
<dbReference type="NCBIfam" id="TIGR01842">
    <property type="entry name" value="type_I_sec_PrtD"/>
    <property type="match status" value="1"/>
</dbReference>